<evidence type="ECO:0000313" key="2">
    <source>
        <dbReference type="Proteomes" id="UP000064967"/>
    </source>
</evidence>
<name>A0A0K1PW89_9BACT</name>
<dbReference type="KEGG" id="llu:AKJ09_04447"/>
<reference evidence="1 2" key="1">
    <citation type="submission" date="2015-08" db="EMBL/GenBank/DDBJ databases">
        <authorList>
            <person name="Babu N.S."/>
            <person name="Beckwith C.J."/>
            <person name="Beseler K.G."/>
            <person name="Brison A."/>
            <person name="Carone J.V."/>
            <person name="Caskin T.P."/>
            <person name="Diamond M."/>
            <person name="Durham M.E."/>
            <person name="Foxe J.M."/>
            <person name="Go M."/>
            <person name="Henderson B.A."/>
            <person name="Jones I.B."/>
            <person name="McGettigan J.A."/>
            <person name="Micheletti S.J."/>
            <person name="Nasrallah M.E."/>
            <person name="Ortiz D."/>
            <person name="Piller C.R."/>
            <person name="Privatt S.R."/>
            <person name="Schneider S.L."/>
            <person name="Sharp S."/>
            <person name="Smith T.C."/>
            <person name="Stanton J.D."/>
            <person name="Ullery H.E."/>
            <person name="Wilson R.J."/>
            <person name="Serrano M.G."/>
            <person name="Buck G."/>
            <person name="Lee V."/>
            <person name="Wang Y."/>
            <person name="Carvalho R."/>
            <person name="Voegtly L."/>
            <person name="Shi R."/>
            <person name="Duckworth R."/>
            <person name="Johnson A."/>
            <person name="Loviza R."/>
            <person name="Walstead R."/>
            <person name="Shah Z."/>
            <person name="Kiflezghi M."/>
            <person name="Wade K."/>
            <person name="Ball S.L."/>
            <person name="Bradley K.W."/>
            <person name="Asai D.J."/>
            <person name="Bowman C.A."/>
            <person name="Russell D.A."/>
            <person name="Pope W.H."/>
            <person name="Jacobs-Sera D."/>
            <person name="Hendrix R.W."/>
            <person name="Hatfull G.F."/>
        </authorList>
    </citation>
    <scope>NUCLEOTIDE SEQUENCE [LARGE SCALE GENOMIC DNA]</scope>
    <source>
        <strain evidence="1 2">DSM 27648</strain>
    </source>
</reference>
<proteinExistence type="predicted"/>
<dbReference type="AlphaFoldDB" id="A0A0K1PW89"/>
<dbReference type="Proteomes" id="UP000064967">
    <property type="component" value="Chromosome"/>
</dbReference>
<sequence length="185" mass="20761">MSVGQVRGPSMGASKLHRSLVDYLYRLPDDVDRTALLACLQRWLAHFVGEFGKPIRLEYGLDKYVDLDLLRYPLSRTALEAAHALRCLRSHERPTLESLASAVSSAFRQGITVASEVDCPRCWGPDGLKFLESPTTNMLVLACDTCGRAQDTQGQEWSATEGKRLRAPEEARFAVWDRREIRPIA</sequence>
<organism evidence="1 2">
    <name type="scientific">Labilithrix luteola</name>
    <dbReference type="NCBI Taxonomy" id="1391654"/>
    <lineage>
        <taxon>Bacteria</taxon>
        <taxon>Pseudomonadati</taxon>
        <taxon>Myxococcota</taxon>
        <taxon>Polyangia</taxon>
        <taxon>Polyangiales</taxon>
        <taxon>Labilitrichaceae</taxon>
        <taxon>Labilithrix</taxon>
    </lineage>
</organism>
<keyword evidence="2" id="KW-1185">Reference proteome</keyword>
<evidence type="ECO:0000313" key="1">
    <source>
        <dbReference type="EMBL" id="AKU97783.1"/>
    </source>
</evidence>
<gene>
    <name evidence="1" type="ORF">AKJ09_04447</name>
</gene>
<dbReference type="EMBL" id="CP012333">
    <property type="protein sequence ID" value="AKU97783.1"/>
    <property type="molecule type" value="Genomic_DNA"/>
</dbReference>
<dbReference type="RefSeq" id="WP_146648869.1">
    <property type="nucleotide sequence ID" value="NZ_CP012333.1"/>
</dbReference>
<accession>A0A0K1PW89</accession>
<protein>
    <submittedName>
        <fullName evidence="1">Uncharacterized protein</fullName>
    </submittedName>
</protein>
<dbReference type="OrthoDB" id="2187337at2"/>